<sequence length="317" mass="35314">MAFIFASCLASENLSLRLPALYVFGDSYIDAGNNNFLDTIAKANFLPYGIDFGGVPTAQVAGLPFPPPMLGLSETERKIFVSGVNYGSGSSGILPLPPPAVEIFGHILSFDEQIELLNDTTRSLKGTNDLGIYWDLEQKRKFRTAEDYALFLSEELSGRLEAIYQLGARKFLVNNVSPLGCQPFNLNTKMHNTSCVEDVNQRIAFYNGLLPNLLTKLETSLKGSTFVLCDLYKVFEDVYTQPAAYGFTNVNGSCCIDEARNGTRGCARNVAPCADRTSHVFFDPFHPTESFHFIWMRRFLKDHSVCSPFTLFELMQL</sequence>
<keyword evidence="5" id="KW-0378">Hydrolase</keyword>
<dbReference type="Gene3D" id="3.40.50.1110">
    <property type="entry name" value="SGNH hydrolase"/>
    <property type="match status" value="1"/>
</dbReference>
<dbReference type="RefSeq" id="XP_022760104.1">
    <property type="nucleotide sequence ID" value="XM_022904369.1"/>
</dbReference>
<dbReference type="InterPro" id="IPR036514">
    <property type="entry name" value="SGNH_hydro_sf"/>
</dbReference>
<evidence type="ECO:0000256" key="6">
    <source>
        <dbReference type="ARBA" id="ARBA00022963"/>
    </source>
</evidence>
<dbReference type="GeneID" id="111306541"/>
<dbReference type="GO" id="GO:0005576">
    <property type="term" value="C:extracellular region"/>
    <property type="evidence" value="ECO:0007669"/>
    <property type="project" value="UniProtKB-SubCell"/>
</dbReference>
<evidence type="ECO:0000256" key="3">
    <source>
        <dbReference type="ARBA" id="ARBA00022525"/>
    </source>
</evidence>
<reference evidence="9" key="1">
    <citation type="submission" date="2025-08" db="UniProtKB">
        <authorList>
            <consortium name="RefSeq"/>
        </authorList>
    </citation>
    <scope>IDENTIFICATION</scope>
    <source>
        <tissue evidence="9">Fruit stalk</tissue>
    </source>
</reference>
<keyword evidence="8" id="KW-1185">Reference proteome</keyword>
<organism evidence="8 9">
    <name type="scientific">Durio zibethinus</name>
    <name type="common">Durian</name>
    <dbReference type="NCBI Taxonomy" id="66656"/>
    <lineage>
        <taxon>Eukaryota</taxon>
        <taxon>Viridiplantae</taxon>
        <taxon>Streptophyta</taxon>
        <taxon>Embryophyta</taxon>
        <taxon>Tracheophyta</taxon>
        <taxon>Spermatophyta</taxon>
        <taxon>Magnoliopsida</taxon>
        <taxon>eudicotyledons</taxon>
        <taxon>Gunneridae</taxon>
        <taxon>Pentapetalae</taxon>
        <taxon>rosids</taxon>
        <taxon>malvids</taxon>
        <taxon>Malvales</taxon>
        <taxon>Malvaceae</taxon>
        <taxon>Helicteroideae</taxon>
        <taxon>Durio</taxon>
    </lineage>
</organism>
<dbReference type="KEGG" id="dzi:111306541"/>
<keyword evidence="4" id="KW-0732">Signal</keyword>
<dbReference type="GO" id="GO:0016788">
    <property type="term" value="F:hydrolase activity, acting on ester bonds"/>
    <property type="evidence" value="ECO:0007669"/>
    <property type="project" value="InterPro"/>
</dbReference>
<evidence type="ECO:0000313" key="9">
    <source>
        <dbReference type="RefSeq" id="XP_022760104.1"/>
    </source>
</evidence>
<keyword evidence="3" id="KW-0964">Secreted</keyword>
<dbReference type="AlphaFoldDB" id="A0A6P6A556"/>
<dbReference type="PANTHER" id="PTHR45650:SF24">
    <property type="entry name" value="GDSL ESTERASE_LIPASE 7-LIKE"/>
    <property type="match status" value="1"/>
</dbReference>
<proteinExistence type="inferred from homology"/>
<evidence type="ECO:0000256" key="7">
    <source>
        <dbReference type="ARBA" id="ARBA00023098"/>
    </source>
</evidence>
<evidence type="ECO:0000313" key="8">
    <source>
        <dbReference type="Proteomes" id="UP000515121"/>
    </source>
</evidence>
<keyword evidence="6" id="KW-0442">Lipid degradation</keyword>
<evidence type="ECO:0000256" key="5">
    <source>
        <dbReference type="ARBA" id="ARBA00022801"/>
    </source>
</evidence>
<dbReference type="GO" id="GO:0016042">
    <property type="term" value="P:lipid catabolic process"/>
    <property type="evidence" value="ECO:0007669"/>
    <property type="project" value="UniProtKB-KW"/>
</dbReference>
<dbReference type="OrthoDB" id="1530612at2759"/>
<accession>A0A6P6A556</accession>
<keyword evidence="7" id="KW-0443">Lipid metabolism</keyword>
<dbReference type="Pfam" id="PF00657">
    <property type="entry name" value="Lipase_GDSL"/>
    <property type="match status" value="1"/>
</dbReference>
<comment type="similarity">
    <text evidence="2">Belongs to the 'GDSL' lipolytic enzyme family.</text>
</comment>
<name>A0A6P6A556_DURZI</name>
<evidence type="ECO:0000256" key="4">
    <source>
        <dbReference type="ARBA" id="ARBA00022729"/>
    </source>
</evidence>
<protein>
    <submittedName>
        <fullName evidence="9">GDSL esterase/lipase 7-like</fullName>
    </submittedName>
</protein>
<evidence type="ECO:0000256" key="2">
    <source>
        <dbReference type="ARBA" id="ARBA00008668"/>
    </source>
</evidence>
<dbReference type="InterPro" id="IPR001087">
    <property type="entry name" value="GDSL"/>
</dbReference>
<comment type="subcellular location">
    <subcellularLocation>
        <location evidence="1">Secreted</location>
    </subcellularLocation>
</comment>
<evidence type="ECO:0000256" key="1">
    <source>
        <dbReference type="ARBA" id="ARBA00004613"/>
    </source>
</evidence>
<dbReference type="Proteomes" id="UP000515121">
    <property type="component" value="Unplaced"/>
</dbReference>
<gene>
    <name evidence="9" type="primary">LOC111306541</name>
</gene>
<dbReference type="PANTHER" id="PTHR45650">
    <property type="entry name" value="GDSL-LIKE LIPASE/ACYLHYDROLASE-RELATED"/>
    <property type="match status" value="1"/>
</dbReference>
<dbReference type="InterPro" id="IPR051238">
    <property type="entry name" value="GDSL_esterase/lipase"/>
</dbReference>